<dbReference type="KEGG" id="mis:MICPUN_57273"/>
<dbReference type="InterPro" id="IPR012133">
    <property type="entry name" value="Alpha-hydoxy_acid_DH_FMN"/>
</dbReference>
<feature type="binding site" evidence="5">
    <location>
        <position position="282"/>
    </location>
    <ligand>
        <name>glyoxylate</name>
        <dbReference type="ChEBI" id="CHEBI:36655"/>
    </ligand>
</feature>
<dbReference type="FunFam" id="3.20.20.70:FF:000056">
    <property type="entry name" value="hydroxyacid oxidase 2"/>
    <property type="match status" value="1"/>
</dbReference>
<dbReference type="PIRSF" id="PIRSF000138">
    <property type="entry name" value="Al-hdrx_acd_dh"/>
    <property type="match status" value="1"/>
</dbReference>
<dbReference type="EMBL" id="CP001324">
    <property type="protein sequence ID" value="ACO61928.1"/>
    <property type="molecule type" value="Genomic_DNA"/>
</dbReference>
<comment type="similarity">
    <text evidence="3">Belongs to the FMN-dependent alpha-hydroxy acid dehydrogenase family.</text>
</comment>
<keyword evidence="9" id="KW-1185">Reference proteome</keyword>
<dbReference type="GO" id="GO:0005737">
    <property type="term" value="C:cytoplasm"/>
    <property type="evidence" value="ECO:0007669"/>
    <property type="project" value="UniProtKB-ARBA"/>
</dbReference>
<evidence type="ECO:0000256" key="4">
    <source>
        <dbReference type="PIRSR" id="PIRSR000138-1"/>
    </source>
</evidence>
<dbReference type="GO" id="GO:0016491">
    <property type="term" value="F:oxidoreductase activity"/>
    <property type="evidence" value="ECO:0007669"/>
    <property type="project" value="UniProtKB-KW"/>
</dbReference>
<evidence type="ECO:0000259" key="7">
    <source>
        <dbReference type="PROSITE" id="PS51349"/>
    </source>
</evidence>
<evidence type="ECO:0000256" key="1">
    <source>
        <dbReference type="ARBA" id="ARBA00001917"/>
    </source>
</evidence>
<feature type="binding site" evidence="5">
    <location>
        <position position="285"/>
    </location>
    <ligand>
        <name>glyoxylate</name>
        <dbReference type="ChEBI" id="CHEBI:36655"/>
    </ligand>
</feature>
<reference evidence="8 9" key="1">
    <citation type="journal article" date="2009" name="Science">
        <title>Green evolution and dynamic adaptations revealed by genomes of the marine picoeukaryotes Micromonas.</title>
        <authorList>
            <person name="Worden A.Z."/>
            <person name="Lee J.H."/>
            <person name="Mock T."/>
            <person name="Rouze P."/>
            <person name="Simmons M.P."/>
            <person name="Aerts A.L."/>
            <person name="Allen A.E."/>
            <person name="Cuvelier M.L."/>
            <person name="Derelle E."/>
            <person name="Everett M.V."/>
            <person name="Foulon E."/>
            <person name="Grimwood J."/>
            <person name="Gundlach H."/>
            <person name="Henrissat B."/>
            <person name="Napoli C."/>
            <person name="McDonald S.M."/>
            <person name="Parker M.S."/>
            <person name="Rombauts S."/>
            <person name="Salamov A."/>
            <person name="Von Dassow P."/>
            <person name="Badger J.H."/>
            <person name="Coutinho P.M."/>
            <person name="Demir E."/>
            <person name="Dubchak I."/>
            <person name="Gentemann C."/>
            <person name="Eikrem W."/>
            <person name="Gready J.E."/>
            <person name="John U."/>
            <person name="Lanier W."/>
            <person name="Lindquist E.A."/>
            <person name="Lucas S."/>
            <person name="Mayer K.F."/>
            <person name="Moreau H."/>
            <person name="Not F."/>
            <person name="Otillar R."/>
            <person name="Panaud O."/>
            <person name="Pangilinan J."/>
            <person name="Paulsen I."/>
            <person name="Piegu B."/>
            <person name="Poliakov A."/>
            <person name="Robbens S."/>
            <person name="Schmutz J."/>
            <person name="Toulza E."/>
            <person name="Wyss T."/>
            <person name="Zelensky A."/>
            <person name="Zhou K."/>
            <person name="Armbrust E.V."/>
            <person name="Bhattacharya D."/>
            <person name="Goodenough U.W."/>
            <person name="Van de Peer Y."/>
            <person name="Grigoriev I.V."/>
        </authorList>
    </citation>
    <scope>NUCLEOTIDE SEQUENCE [LARGE SCALE GENOMIC DNA]</scope>
    <source>
        <strain evidence="9">RCC299 / NOUM17</strain>
    </source>
</reference>
<feature type="region of interest" description="Disordered" evidence="6">
    <location>
        <begin position="200"/>
        <end position="220"/>
    </location>
</feature>
<dbReference type="Pfam" id="PF01070">
    <property type="entry name" value="FMN_dh"/>
    <property type="match status" value="1"/>
</dbReference>
<dbReference type="PANTHER" id="PTHR10578">
    <property type="entry name" value="S -2-HYDROXY-ACID OXIDASE-RELATED"/>
    <property type="match status" value="1"/>
</dbReference>
<dbReference type="Gene3D" id="3.20.20.70">
    <property type="entry name" value="Aldolase class I"/>
    <property type="match status" value="1"/>
</dbReference>
<dbReference type="InterPro" id="IPR000262">
    <property type="entry name" value="FMN-dep_DH"/>
</dbReference>
<evidence type="ECO:0000256" key="6">
    <source>
        <dbReference type="SAM" id="MobiDB-lite"/>
    </source>
</evidence>
<feature type="binding site" evidence="5">
    <location>
        <position position="120"/>
    </location>
    <ligand>
        <name>FMN</name>
        <dbReference type="ChEBI" id="CHEBI:58210"/>
    </ligand>
</feature>
<feature type="binding site" evidence="5">
    <location>
        <position position="180"/>
    </location>
    <ligand>
        <name>glyoxylate</name>
        <dbReference type="ChEBI" id="CHEBI:36655"/>
    </ligand>
</feature>
<evidence type="ECO:0000313" key="9">
    <source>
        <dbReference type="Proteomes" id="UP000002009"/>
    </source>
</evidence>
<evidence type="ECO:0000256" key="3">
    <source>
        <dbReference type="ARBA" id="ARBA00024042"/>
    </source>
</evidence>
<evidence type="ECO:0000256" key="2">
    <source>
        <dbReference type="ARBA" id="ARBA00023002"/>
    </source>
</evidence>
<accession>C1E2K3</accession>
<dbReference type="InterPro" id="IPR013785">
    <property type="entry name" value="Aldolase_TIM"/>
</dbReference>
<dbReference type="CDD" id="cd02809">
    <property type="entry name" value="alpha_hydroxyacid_oxid_FMN"/>
    <property type="match status" value="1"/>
</dbReference>
<dbReference type="Proteomes" id="UP000002009">
    <property type="component" value="Chromosome 3"/>
</dbReference>
<sequence>MAKEAVGKVDLDAIVCLDDMERAAQRVMDRQDFDYFAGGAETESTLRANRAAFSRVTIWPRCMVDVSDVDTTTHVPALGLRNLAAPLLIAPVAMQRAAHPDGECAAARACAAHSIPYCASQQSTTAIEEIGRAGGDDAPRMFQLYVLSDREATTRLIRRAESAGATALCITVDAPVLGRRERDVRNRFELKAGLKLANVDAKKNQNQNQNQAGPDKSAVDAKRAQSAIARRIGGRDASLTWDHLAWLRSVTHLPLVLKGIVTYADAARAAKEGVAGVWVSNHGGRQLDGSPATLDALPEVVAGVKEGVKEGAPTCVVIFDGGVRRGTDALKALALGADLVAVGRPVAWGLACGGELGVGKAVELLTEELRTAMTLAGCRDVRSARNRELVQVVGETPPRSRL</sequence>
<keyword evidence="5" id="KW-0285">Flavoprotein</keyword>
<dbReference type="InParanoid" id="C1E2K3"/>
<feature type="binding site" evidence="5">
    <location>
        <position position="145"/>
    </location>
    <ligand>
        <name>glyoxylate</name>
        <dbReference type="ChEBI" id="CHEBI:36655"/>
    </ligand>
</feature>
<dbReference type="PANTHER" id="PTHR10578:SF143">
    <property type="entry name" value="FMN-DEPENDENT ALPHA-HYDROXY ACID DEHYDROGENASE PB1A11.03"/>
    <property type="match status" value="1"/>
</dbReference>
<feature type="binding site" evidence="5">
    <location>
        <position position="35"/>
    </location>
    <ligand>
        <name>glyoxylate</name>
        <dbReference type="ChEBI" id="CHEBI:36655"/>
    </ligand>
</feature>
<evidence type="ECO:0000256" key="5">
    <source>
        <dbReference type="PIRSR" id="PIRSR000138-2"/>
    </source>
</evidence>
<dbReference type="STRING" id="296587.C1E2K3"/>
<feature type="binding site" evidence="5">
    <location>
        <begin position="320"/>
        <end position="324"/>
    </location>
    <ligand>
        <name>FMN</name>
        <dbReference type="ChEBI" id="CHEBI:58210"/>
    </ligand>
</feature>
<dbReference type="PROSITE" id="PS00557">
    <property type="entry name" value="FMN_HYDROXY_ACID_DH_1"/>
    <property type="match status" value="1"/>
</dbReference>
<gene>
    <name evidence="8" type="primary">GOX1</name>
    <name evidence="8" type="ORF">MICPUN_57273</name>
</gene>
<dbReference type="GeneID" id="8242292"/>
<dbReference type="InterPro" id="IPR008259">
    <property type="entry name" value="FMN_hydac_DH_AS"/>
</dbReference>
<feature type="binding site" evidence="5">
    <location>
        <position position="143"/>
    </location>
    <ligand>
        <name>FMN</name>
        <dbReference type="ChEBI" id="CHEBI:58210"/>
    </ligand>
</feature>
<dbReference type="SUPFAM" id="SSF51395">
    <property type="entry name" value="FMN-linked oxidoreductases"/>
    <property type="match status" value="1"/>
</dbReference>
<protein>
    <submittedName>
        <fullName evidence="8">Glycolate oxidase</fullName>
    </submittedName>
</protein>
<feature type="binding site" evidence="5">
    <location>
        <begin position="343"/>
        <end position="344"/>
    </location>
    <ligand>
        <name>FMN</name>
        <dbReference type="ChEBI" id="CHEBI:58210"/>
    </ligand>
</feature>
<comment type="cofactor">
    <cofactor evidence="1">
        <name>FMN</name>
        <dbReference type="ChEBI" id="CHEBI:58210"/>
    </cofactor>
</comment>
<dbReference type="OMA" id="RIWFRPK"/>
<organism evidence="8 9">
    <name type="scientific">Micromonas commoda (strain RCC299 / NOUM17 / CCMP2709)</name>
    <name type="common">Picoplanktonic green alga</name>
    <dbReference type="NCBI Taxonomy" id="296587"/>
    <lineage>
        <taxon>Eukaryota</taxon>
        <taxon>Viridiplantae</taxon>
        <taxon>Chlorophyta</taxon>
        <taxon>Mamiellophyceae</taxon>
        <taxon>Mamiellales</taxon>
        <taxon>Mamiellaceae</taxon>
        <taxon>Micromonas</taxon>
    </lineage>
</organism>
<dbReference type="OrthoDB" id="25826at2759"/>
<dbReference type="InterPro" id="IPR037396">
    <property type="entry name" value="FMN_HAD"/>
</dbReference>
<name>C1E2K3_MICCC</name>
<evidence type="ECO:0000313" key="8">
    <source>
        <dbReference type="EMBL" id="ACO61928.1"/>
    </source>
</evidence>
<dbReference type="eggNOG" id="KOG0538">
    <property type="taxonomic scope" value="Eukaryota"/>
</dbReference>
<dbReference type="GO" id="GO:0010181">
    <property type="term" value="F:FMN binding"/>
    <property type="evidence" value="ECO:0007669"/>
    <property type="project" value="InterPro"/>
</dbReference>
<feature type="binding site" evidence="5">
    <location>
        <begin position="91"/>
        <end position="93"/>
    </location>
    <ligand>
        <name>FMN</name>
        <dbReference type="ChEBI" id="CHEBI:58210"/>
    </ligand>
</feature>
<dbReference type="AlphaFoldDB" id="C1E2K3"/>
<proteinExistence type="inferred from homology"/>
<keyword evidence="2" id="KW-0560">Oxidoreductase</keyword>
<keyword evidence="5" id="KW-0288">FMN</keyword>
<feature type="binding site" evidence="5">
    <location>
        <position position="280"/>
    </location>
    <ligand>
        <name>FMN</name>
        <dbReference type="ChEBI" id="CHEBI:58210"/>
    </ligand>
</feature>
<feature type="binding site" evidence="5">
    <location>
        <position position="258"/>
    </location>
    <ligand>
        <name>FMN</name>
        <dbReference type="ChEBI" id="CHEBI:58210"/>
    </ligand>
</feature>
<feature type="active site" description="Proton acceptor" evidence="4">
    <location>
        <position position="282"/>
    </location>
</feature>
<feature type="binding site" evidence="5">
    <location>
        <position position="171"/>
    </location>
    <ligand>
        <name>FMN</name>
        <dbReference type="ChEBI" id="CHEBI:58210"/>
    </ligand>
</feature>
<dbReference type="RefSeq" id="XP_002500670.1">
    <property type="nucleotide sequence ID" value="XM_002500624.1"/>
</dbReference>
<feature type="domain" description="FMN hydroxy acid dehydrogenase" evidence="7">
    <location>
        <begin position="9"/>
        <end position="394"/>
    </location>
</feature>
<dbReference type="FunCoup" id="C1E2K3">
    <property type="interactions" value="1128"/>
</dbReference>
<dbReference type="PROSITE" id="PS51349">
    <property type="entry name" value="FMN_HYDROXY_ACID_DH_2"/>
    <property type="match status" value="1"/>
</dbReference>